<dbReference type="EMBL" id="CP002101">
    <property type="protein sequence ID" value="AEH60984.1"/>
    <property type="molecule type" value="Genomic_DNA"/>
</dbReference>
<dbReference type="Gene3D" id="1.10.10.10">
    <property type="entry name" value="Winged helix-like DNA-binding domain superfamily/Winged helix DNA-binding domain"/>
    <property type="match status" value="1"/>
</dbReference>
<evidence type="ECO:0000256" key="4">
    <source>
        <dbReference type="HAMAP-Rule" id="MF_01909"/>
    </source>
</evidence>
<name>F7XM95_METZD</name>
<dbReference type="PANTHER" id="PTHR13097:SF7">
    <property type="entry name" value="GENERAL TRANSCRIPTION FACTOR IIE SUBUNIT 1"/>
    <property type="match status" value="1"/>
</dbReference>
<evidence type="ECO:0000256" key="2">
    <source>
        <dbReference type="ARBA" id="ARBA00023125"/>
    </source>
</evidence>
<dbReference type="STRING" id="679901.Mzhil_1128"/>
<dbReference type="PANTHER" id="PTHR13097">
    <property type="entry name" value="TRANSCRIPTION INITIATION FACTOR IIE, ALPHA SUBUNIT"/>
    <property type="match status" value="1"/>
</dbReference>
<dbReference type="InterPro" id="IPR036390">
    <property type="entry name" value="WH_DNA-bd_sf"/>
</dbReference>
<dbReference type="OrthoDB" id="5935at2157"/>
<dbReference type="InterPro" id="IPR017919">
    <property type="entry name" value="TFIIE/TFIIEa_HTH"/>
</dbReference>
<dbReference type="InterPro" id="IPR024550">
    <property type="entry name" value="TFIIEa/SarR/Rpc3_HTH_dom"/>
</dbReference>
<dbReference type="HOGENOM" id="CLU_100097_0_0_2"/>
<dbReference type="SUPFAM" id="SSF46785">
    <property type="entry name" value="Winged helix' DNA-binding domain"/>
    <property type="match status" value="1"/>
</dbReference>
<dbReference type="SMART" id="SM00531">
    <property type="entry name" value="TFIIE"/>
    <property type="match status" value="1"/>
</dbReference>
<dbReference type="GO" id="GO:0006355">
    <property type="term" value="P:regulation of DNA-templated transcription"/>
    <property type="evidence" value="ECO:0007669"/>
    <property type="project" value="InterPro"/>
</dbReference>
<keyword evidence="1 4" id="KW-0805">Transcription regulation</keyword>
<gene>
    <name evidence="4" type="primary">tfe</name>
    <name evidence="6" type="ordered locus">Mzhil_1128</name>
</gene>
<accession>F7XM95</accession>
<dbReference type="PROSITE" id="PS51344">
    <property type="entry name" value="HTH_TFE_IIE"/>
    <property type="match status" value="1"/>
</dbReference>
<protein>
    <recommendedName>
        <fullName evidence="4">Transcription factor E</fullName>
        <shortName evidence="4">TFE</shortName>
    </recommendedName>
    <alternativeName>
        <fullName evidence="4">TFIIE subunit alpha homolog</fullName>
    </alternativeName>
    <alternativeName>
        <fullName evidence="4">Transcription initiation factor TFIIE</fullName>
    </alternativeName>
</protein>
<comment type="function">
    <text evidence="4">Transcription factor that plays a role in the activation of archaeal genes transcribed by RNA polymerase. Facilitates transcription initiation by enhancing TATA-box recognition by TATA-box-binding protein (Tbp), and transcription factor B (Tfb) and RNA polymerase recruitment. Not absolutely required for transcription in vitro, but particularly important in cases where Tbp or Tfb function is not optimal. It dynamically alters the nucleic acid-binding properties of RNA polymerases by stabilizing the initiation complex and destabilizing elongation complexes. Seems to translocate with the RNA polymerase following initiation and acts by binding to the non template strand of the transcription bubble in elongation complexes.</text>
</comment>
<dbReference type="Pfam" id="PF02002">
    <property type="entry name" value="TFIIE_alpha"/>
    <property type="match status" value="1"/>
</dbReference>
<keyword evidence="3 4" id="KW-0804">Transcription</keyword>
<feature type="domain" description="HTH TFE/IIEalpha-type" evidence="5">
    <location>
        <begin position="5"/>
        <end position="87"/>
    </location>
</feature>
<dbReference type="InterPro" id="IPR016481">
    <property type="entry name" value="TF_E_archaea"/>
</dbReference>
<evidence type="ECO:0000313" key="7">
    <source>
        <dbReference type="Proteomes" id="UP000006622"/>
    </source>
</evidence>
<dbReference type="Proteomes" id="UP000006622">
    <property type="component" value="Chromosome"/>
</dbReference>
<organism evidence="6 7">
    <name type="scientific">Methanosalsum zhilinae (strain DSM 4017 / NBRC 107636 / OCM 62 / WeN5)</name>
    <name type="common">Methanohalophilus zhilinae</name>
    <dbReference type="NCBI Taxonomy" id="679901"/>
    <lineage>
        <taxon>Archaea</taxon>
        <taxon>Methanobacteriati</taxon>
        <taxon>Methanobacteriota</taxon>
        <taxon>Stenosarchaea group</taxon>
        <taxon>Methanomicrobia</taxon>
        <taxon>Methanosarcinales</taxon>
        <taxon>Methanosarcinaceae</taxon>
        <taxon>Methanosalsum</taxon>
    </lineage>
</organism>
<sequence length="166" mass="19514">MVDLNDPVVRGYLSRLVGEEGLEMIEKMPEGEVTDEKIAEETGVLLNIVRRTLFILYENKLAVCRRERDSSSGWLTYLWRLDLSDIDYQLEKEKKKLIRNLRMRFDFEENNVFYSCPEGCSRMVFDQAAECEFLCLMCGEDLVFEDNTEVVEKIRERVEELEKCGC</sequence>
<comment type="similarity">
    <text evidence="4">Belongs to the TFE family.</text>
</comment>
<comment type="domain">
    <text evidence="4">The winged helix domain is involved in binding to DNA in the preinitiation complex.</text>
</comment>
<reference evidence="6" key="1">
    <citation type="submission" date="2010-07" db="EMBL/GenBank/DDBJ databases">
        <title>The complete genome of Methanosalsum zhilinae DSM 4017.</title>
        <authorList>
            <consortium name="US DOE Joint Genome Institute (JGI-PGF)"/>
            <person name="Lucas S."/>
            <person name="Copeland A."/>
            <person name="Lapidus A."/>
            <person name="Glavina del Rio T."/>
            <person name="Dalin E."/>
            <person name="Tice H."/>
            <person name="Bruce D."/>
            <person name="Goodwin L."/>
            <person name="Pitluck S."/>
            <person name="Kyrpides N."/>
            <person name="Mavromatis K."/>
            <person name="Ovchinnikova G."/>
            <person name="Daligault H."/>
            <person name="Detter J.C."/>
            <person name="Han C."/>
            <person name="Tapia R."/>
            <person name="Larimer F."/>
            <person name="Land M."/>
            <person name="Hauser L."/>
            <person name="Markowitz V."/>
            <person name="Cheng J.-F."/>
            <person name="Hugenholtz P."/>
            <person name="Woyke T."/>
            <person name="Wu D."/>
            <person name="Spring S."/>
            <person name="Schueler E."/>
            <person name="Brambilla E."/>
            <person name="Klenk H.-P."/>
            <person name="Eisen J.A."/>
        </authorList>
    </citation>
    <scope>NUCLEOTIDE SEQUENCE</scope>
    <source>
        <strain evidence="6">DSM 4017</strain>
    </source>
</reference>
<dbReference type="PIRSF" id="PIRSF006373">
    <property type="entry name" value="TF_E_archaea"/>
    <property type="match status" value="1"/>
</dbReference>
<dbReference type="InterPro" id="IPR002853">
    <property type="entry name" value="TFIIE_asu"/>
</dbReference>
<dbReference type="GO" id="GO:0006367">
    <property type="term" value="P:transcription initiation at RNA polymerase II promoter"/>
    <property type="evidence" value="ECO:0007669"/>
    <property type="project" value="InterPro"/>
</dbReference>
<dbReference type="AlphaFoldDB" id="F7XM95"/>
<dbReference type="GeneID" id="10822756"/>
<keyword evidence="2 4" id="KW-0238">DNA-binding</keyword>
<dbReference type="GO" id="GO:0003677">
    <property type="term" value="F:DNA binding"/>
    <property type="evidence" value="ECO:0007669"/>
    <property type="project" value="UniProtKB-KW"/>
</dbReference>
<dbReference type="InterPro" id="IPR036388">
    <property type="entry name" value="WH-like_DNA-bd_sf"/>
</dbReference>
<evidence type="ECO:0000259" key="5">
    <source>
        <dbReference type="PROSITE" id="PS51344"/>
    </source>
</evidence>
<evidence type="ECO:0000313" key="6">
    <source>
        <dbReference type="EMBL" id="AEH60984.1"/>
    </source>
</evidence>
<evidence type="ECO:0000256" key="1">
    <source>
        <dbReference type="ARBA" id="ARBA00023015"/>
    </source>
</evidence>
<proteinExistence type="inferred from homology"/>
<evidence type="ECO:0000256" key="3">
    <source>
        <dbReference type="ARBA" id="ARBA00023163"/>
    </source>
</evidence>
<dbReference type="InterPro" id="IPR039997">
    <property type="entry name" value="TFE"/>
</dbReference>
<dbReference type="HAMAP" id="MF_01909">
    <property type="entry name" value="TFE_arch"/>
    <property type="match status" value="1"/>
</dbReference>
<dbReference type="RefSeq" id="WP_013898421.1">
    <property type="nucleotide sequence ID" value="NC_015676.1"/>
</dbReference>
<keyword evidence="7" id="KW-1185">Reference proteome</keyword>
<dbReference type="KEGG" id="mzh:Mzhil_1128"/>
<comment type="subunit">
    <text evidence="4">Monomer. Interaction with RNA polymerase subunits RpoF and RpoE is necessary for Tfe stimulatory transcription activity. Able to interact with Tbp and RNA polymerase in the absence of DNA promoter. Interacts both with the preinitiation and elongation complexes.</text>
</comment>